<dbReference type="EMBL" id="JBHSOF010000034">
    <property type="protein sequence ID" value="MFC5665968.1"/>
    <property type="molecule type" value="Genomic_DNA"/>
</dbReference>
<sequence>MKTIRRNLVLLRETARILWAIRRREFQFLILCWVGLALCQPLLAWFLRDLIIAVTDGHTAEALGYAAAATCALALSAQALFQSYLLRIEILEQAGLGLATRLLRAVAERLGVDHLEDPDTLDRIRIGLNGWVVVSAFTGGAQLLVVAAGLALTLPAIGTGPGLSMLLVPLCLPLVYASARALEHSARAEDGASRWERTAHSLLATVVDPAAGSELRVSGAMPAVLEEYHRHADRGASIRLRGQVAAGRALAVAWLVLSAGFIAILYVGIGRAAMPAADTVPLITVCLQFQGIAVAMVNGTAEVVRGGRVARIHESIVDEVRRGDSAAGAAGDLPVRLAGGISLRGVGLRYPRAARDALSGLDLDLPAGSLVAVVGAHGSGKSSLVKVLTGMYEPTAGSVTVEGRDLASWGVRAWRTRTSACFQDYVRLPTTIREAVGIGDLSALDDDARILAAVGLGGADEVLARHRGGLETRLGGAGEGTDLSGGQWQRLALARSCMRPDPLLVVLDEPTASLDPIAEHRIFEQNAALARRRAAAHGTITLAITHRYSTVRSADLIVVLREGRLHEAGTHEELMARGDVYARMYIRQRDALLDPTPDPPTDTSTDPPPDPTSDFTTDPAPRTPAPMTRAPAPPAGAGSA</sequence>
<feature type="domain" description="ABC transporter" evidence="9">
    <location>
        <begin position="343"/>
        <end position="587"/>
    </location>
</feature>
<dbReference type="InterPro" id="IPR003439">
    <property type="entry name" value="ABC_transporter-like_ATP-bd"/>
</dbReference>
<evidence type="ECO:0000256" key="3">
    <source>
        <dbReference type="ARBA" id="ARBA00022741"/>
    </source>
</evidence>
<dbReference type="GO" id="GO:0005524">
    <property type="term" value="F:ATP binding"/>
    <property type="evidence" value="ECO:0007669"/>
    <property type="project" value="UniProtKB-KW"/>
</dbReference>
<feature type="transmembrane region" description="Helical" evidence="8">
    <location>
        <begin position="62"/>
        <end position="81"/>
    </location>
</feature>
<comment type="subcellular location">
    <subcellularLocation>
        <location evidence="1">Cell membrane</location>
        <topology evidence="1">Multi-pass membrane protein</topology>
    </subcellularLocation>
</comment>
<dbReference type="Proteomes" id="UP001595975">
    <property type="component" value="Unassembled WGS sequence"/>
</dbReference>
<evidence type="ECO:0000256" key="4">
    <source>
        <dbReference type="ARBA" id="ARBA00022840"/>
    </source>
</evidence>
<keyword evidence="6 8" id="KW-0472">Membrane</keyword>
<evidence type="ECO:0000256" key="7">
    <source>
        <dbReference type="SAM" id="MobiDB-lite"/>
    </source>
</evidence>
<evidence type="ECO:0000256" key="8">
    <source>
        <dbReference type="SAM" id="Phobius"/>
    </source>
</evidence>
<keyword evidence="5 8" id="KW-1133">Transmembrane helix</keyword>
<evidence type="ECO:0000256" key="1">
    <source>
        <dbReference type="ARBA" id="ARBA00004651"/>
    </source>
</evidence>
<name>A0ABW0X604_9ACTN</name>
<proteinExistence type="predicted"/>
<dbReference type="SUPFAM" id="SSF90123">
    <property type="entry name" value="ABC transporter transmembrane region"/>
    <property type="match status" value="1"/>
</dbReference>
<keyword evidence="11" id="KW-1185">Reference proteome</keyword>
<reference evidence="11" key="1">
    <citation type="journal article" date="2019" name="Int. J. Syst. Evol. Microbiol.">
        <title>The Global Catalogue of Microorganisms (GCM) 10K type strain sequencing project: providing services to taxonomists for standard genome sequencing and annotation.</title>
        <authorList>
            <consortium name="The Broad Institute Genomics Platform"/>
            <consortium name="The Broad Institute Genome Sequencing Center for Infectious Disease"/>
            <person name="Wu L."/>
            <person name="Ma J."/>
        </authorList>
    </citation>
    <scope>NUCLEOTIDE SEQUENCE [LARGE SCALE GENOMIC DNA]</scope>
    <source>
        <strain evidence="11">CGMCC 4.1437</strain>
    </source>
</reference>
<keyword evidence="2 8" id="KW-0812">Transmembrane</keyword>
<dbReference type="RefSeq" id="WP_380227640.1">
    <property type="nucleotide sequence ID" value="NZ_JBHSOF010000034.1"/>
</dbReference>
<dbReference type="SMART" id="SM00382">
    <property type="entry name" value="AAA"/>
    <property type="match status" value="1"/>
</dbReference>
<dbReference type="Pfam" id="PF00005">
    <property type="entry name" value="ABC_tran"/>
    <property type="match status" value="1"/>
</dbReference>
<keyword evidence="3" id="KW-0547">Nucleotide-binding</keyword>
<dbReference type="Gene3D" id="1.20.1560.10">
    <property type="entry name" value="ABC transporter type 1, transmembrane domain"/>
    <property type="match status" value="1"/>
</dbReference>
<evidence type="ECO:0000256" key="2">
    <source>
        <dbReference type="ARBA" id="ARBA00022692"/>
    </source>
</evidence>
<keyword evidence="4 10" id="KW-0067">ATP-binding</keyword>
<feature type="transmembrane region" description="Helical" evidence="8">
    <location>
        <begin position="249"/>
        <end position="269"/>
    </location>
</feature>
<dbReference type="SUPFAM" id="SSF52540">
    <property type="entry name" value="P-loop containing nucleoside triphosphate hydrolases"/>
    <property type="match status" value="1"/>
</dbReference>
<dbReference type="PANTHER" id="PTHR24221:SF646">
    <property type="entry name" value="HAEMOLYSIN SECRETION ATP-BINDING PROTEIN"/>
    <property type="match status" value="1"/>
</dbReference>
<dbReference type="PROSITE" id="PS50893">
    <property type="entry name" value="ABC_TRANSPORTER_2"/>
    <property type="match status" value="1"/>
</dbReference>
<protein>
    <submittedName>
        <fullName evidence="10">ATP-binding cassette domain-containing protein</fullName>
    </submittedName>
</protein>
<comment type="caution">
    <text evidence="10">The sequence shown here is derived from an EMBL/GenBank/DDBJ whole genome shotgun (WGS) entry which is preliminary data.</text>
</comment>
<evidence type="ECO:0000259" key="9">
    <source>
        <dbReference type="PROSITE" id="PS50893"/>
    </source>
</evidence>
<feature type="transmembrane region" description="Helical" evidence="8">
    <location>
        <begin position="131"/>
        <end position="154"/>
    </location>
</feature>
<dbReference type="PANTHER" id="PTHR24221">
    <property type="entry name" value="ATP-BINDING CASSETTE SUB-FAMILY B"/>
    <property type="match status" value="1"/>
</dbReference>
<evidence type="ECO:0000256" key="5">
    <source>
        <dbReference type="ARBA" id="ARBA00022989"/>
    </source>
</evidence>
<evidence type="ECO:0000313" key="10">
    <source>
        <dbReference type="EMBL" id="MFC5665968.1"/>
    </source>
</evidence>
<dbReference type="InterPro" id="IPR036640">
    <property type="entry name" value="ABC1_TM_sf"/>
</dbReference>
<dbReference type="InterPro" id="IPR027417">
    <property type="entry name" value="P-loop_NTPase"/>
</dbReference>
<dbReference type="Gene3D" id="3.40.50.300">
    <property type="entry name" value="P-loop containing nucleotide triphosphate hydrolases"/>
    <property type="match status" value="1"/>
</dbReference>
<evidence type="ECO:0000313" key="11">
    <source>
        <dbReference type="Proteomes" id="UP001595975"/>
    </source>
</evidence>
<gene>
    <name evidence="10" type="ORF">ACFP3U_23695</name>
</gene>
<evidence type="ECO:0000256" key="6">
    <source>
        <dbReference type="ARBA" id="ARBA00023136"/>
    </source>
</evidence>
<dbReference type="InterPro" id="IPR003593">
    <property type="entry name" value="AAA+_ATPase"/>
</dbReference>
<feature type="transmembrane region" description="Helical" evidence="8">
    <location>
        <begin position="26"/>
        <end position="47"/>
    </location>
</feature>
<dbReference type="InterPro" id="IPR039421">
    <property type="entry name" value="Type_1_exporter"/>
</dbReference>
<feature type="transmembrane region" description="Helical" evidence="8">
    <location>
        <begin position="160"/>
        <end position="179"/>
    </location>
</feature>
<feature type="region of interest" description="Disordered" evidence="7">
    <location>
        <begin position="592"/>
        <end position="640"/>
    </location>
</feature>
<organism evidence="10 11">
    <name type="scientific">Kitasatospora misakiensis</name>
    <dbReference type="NCBI Taxonomy" id="67330"/>
    <lineage>
        <taxon>Bacteria</taxon>
        <taxon>Bacillati</taxon>
        <taxon>Actinomycetota</taxon>
        <taxon>Actinomycetes</taxon>
        <taxon>Kitasatosporales</taxon>
        <taxon>Streptomycetaceae</taxon>
        <taxon>Kitasatospora</taxon>
    </lineage>
</organism>
<feature type="compositionally biased region" description="Low complexity" evidence="7">
    <location>
        <begin position="612"/>
        <end position="640"/>
    </location>
</feature>
<accession>A0ABW0X604</accession>
<feature type="compositionally biased region" description="Pro residues" evidence="7">
    <location>
        <begin position="596"/>
        <end position="611"/>
    </location>
</feature>